<organism evidence="14 15">
    <name type="scientific">Candidatus Merdibacter merdavium</name>
    <dbReference type="NCBI Taxonomy" id="2838692"/>
    <lineage>
        <taxon>Bacteria</taxon>
        <taxon>Bacillati</taxon>
        <taxon>Bacillota</taxon>
        <taxon>Erysipelotrichia</taxon>
        <taxon>Erysipelotrichales</taxon>
        <taxon>Erysipelotrichaceae</taxon>
        <taxon>Merdibacter</taxon>
    </lineage>
</organism>
<feature type="binding site" evidence="13">
    <location>
        <position position="114"/>
    </location>
    <ligand>
        <name>Mg(2+)</name>
        <dbReference type="ChEBI" id="CHEBI:18420"/>
    </ligand>
</feature>
<sequence length="202" mass="23273">MYVIGYPNRPAGARAAACRQGAANRGTSLEQDLNDSNAYYRESGRALIYKKPTPIQVVKVDYPARSAARITEAYYKVPSTTDYNGIYRGRPIDFEAKETANKTSFPFKNIHPHQIKHLKLVKVHGGIGFFIIRFRAFDETYLVDAPCLIERYEDGRRKSITYKEVRRIGSLIREGLTPRLHYLDNVDALYFKEESHEEQQHK</sequence>
<evidence type="ECO:0000256" key="7">
    <source>
        <dbReference type="ARBA" id="ARBA00022801"/>
    </source>
</evidence>
<evidence type="ECO:0000256" key="6">
    <source>
        <dbReference type="ARBA" id="ARBA00022763"/>
    </source>
</evidence>
<accession>A0A9D2SU28</accession>
<dbReference type="EMBL" id="DWWM01000006">
    <property type="protein sequence ID" value="HJC35773.1"/>
    <property type="molecule type" value="Genomic_DNA"/>
</dbReference>
<keyword evidence="9 13" id="KW-0233">DNA recombination</keyword>
<keyword evidence="7 13" id="KW-0378">Hydrolase</keyword>
<evidence type="ECO:0000256" key="8">
    <source>
        <dbReference type="ARBA" id="ARBA00022842"/>
    </source>
</evidence>
<evidence type="ECO:0000256" key="9">
    <source>
        <dbReference type="ARBA" id="ARBA00023172"/>
    </source>
</evidence>
<keyword evidence="10 13" id="KW-0234">DNA repair</keyword>
<comment type="similarity">
    <text evidence="11 13">Belongs to the RecU family.</text>
</comment>
<dbReference type="CDD" id="cd22354">
    <property type="entry name" value="RecU-like"/>
    <property type="match status" value="1"/>
</dbReference>
<dbReference type="Gene3D" id="3.40.1350.10">
    <property type="match status" value="1"/>
</dbReference>
<keyword evidence="2 13" id="KW-0963">Cytoplasm</keyword>
<comment type="function">
    <text evidence="13">Endonuclease that resolves Holliday junction intermediates in genetic recombination. Cleaves mobile four-strand junctions by introducing symmetrical nicks in paired strands. Promotes annealing of linear ssDNA with homologous dsDNA. Required for DNA repair, homologous recombination and chromosome segregation.</text>
</comment>
<feature type="binding site" evidence="13">
    <location>
        <position position="95"/>
    </location>
    <ligand>
        <name>Mg(2+)</name>
        <dbReference type="ChEBI" id="CHEBI:18420"/>
    </ligand>
</feature>
<proteinExistence type="inferred from homology"/>
<gene>
    <name evidence="13 14" type="primary">recU</name>
    <name evidence="14" type="ORF">H9702_01415</name>
</gene>
<dbReference type="Proteomes" id="UP000823896">
    <property type="component" value="Unassembled WGS sequence"/>
</dbReference>
<feature type="binding site" evidence="13">
    <location>
        <position position="80"/>
    </location>
    <ligand>
        <name>Mg(2+)</name>
        <dbReference type="ChEBI" id="CHEBI:18420"/>
    </ligand>
</feature>
<dbReference type="NCBIfam" id="NF002584">
    <property type="entry name" value="PRK02234.1-5"/>
    <property type="match status" value="1"/>
</dbReference>
<evidence type="ECO:0000256" key="13">
    <source>
        <dbReference type="HAMAP-Rule" id="MF_00130"/>
    </source>
</evidence>
<reference evidence="14" key="1">
    <citation type="journal article" date="2021" name="PeerJ">
        <title>Extensive microbial diversity within the chicken gut microbiome revealed by metagenomics and culture.</title>
        <authorList>
            <person name="Gilroy R."/>
            <person name="Ravi A."/>
            <person name="Getino M."/>
            <person name="Pursley I."/>
            <person name="Horton D.L."/>
            <person name="Alikhan N.F."/>
            <person name="Baker D."/>
            <person name="Gharbi K."/>
            <person name="Hall N."/>
            <person name="Watson M."/>
            <person name="Adriaenssens E.M."/>
            <person name="Foster-Nyarko E."/>
            <person name="Jarju S."/>
            <person name="Secka A."/>
            <person name="Antonio M."/>
            <person name="Oren A."/>
            <person name="Chaudhuri R.R."/>
            <person name="La Ragione R."/>
            <person name="Hildebrand F."/>
            <person name="Pallen M.J."/>
        </authorList>
    </citation>
    <scope>NUCLEOTIDE SEQUENCE</scope>
    <source>
        <strain evidence="14">CHK187-11901</strain>
    </source>
</reference>
<keyword evidence="4 13" id="KW-0479">Metal-binding</keyword>
<evidence type="ECO:0000256" key="12">
    <source>
        <dbReference type="ARBA" id="ARBA00029523"/>
    </source>
</evidence>
<evidence type="ECO:0000256" key="2">
    <source>
        <dbReference type="ARBA" id="ARBA00022490"/>
    </source>
</evidence>
<comment type="subcellular location">
    <subcellularLocation>
        <location evidence="1 13">Cytoplasm</location>
    </subcellularLocation>
</comment>
<evidence type="ECO:0000256" key="1">
    <source>
        <dbReference type="ARBA" id="ARBA00004496"/>
    </source>
</evidence>
<keyword evidence="3 13" id="KW-0540">Nuclease</keyword>
<evidence type="ECO:0000313" key="15">
    <source>
        <dbReference type="Proteomes" id="UP000823896"/>
    </source>
</evidence>
<comment type="caution">
    <text evidence="14">The sequence shown here is derived from an EMBL/GenBank/DDBJ whole genome shotgun (WGS) entry which is preliminary data.</text>
</comment>
<evidence type="ECO:0000256" key="10">
    <source>
        <dbReference type="ARBA" id="ARBA00023204"/>
    </source>
</evidence>
<dbReference type="HAMAP" id="MF_00130">
    <property type="entry name" value="RecU"/>
    <property type="match status" value="1"/>
</dbReference>
<evidence type="ECO:0000256" key="11">
    <source>
        <dbReference type="ARBA" id="ARBA00023447"/>
    </source>
</evidence>
<reference evidence="14" key="2">
    <citation type="submission" date="2021-04" db="EMBL/GenBank/DDBJ databases">
        <authorList>
            <person name="Gilroy R."/>
        </authorList>
    </citation>
    <scope>NUCLEOTIDE SEQUENCE</scope>
    <source>
        <strain evidence="14">CHK187-11901</strain>
    </source>
</reference>
<dbReference type="PIRSF" id="PIRSF037785">
    <property type="entry name" value="RecU"/>
    <property type="match status" value="1"/>
</dbReference>
<dbReference type="GO" id="GO:0008821">
    <property type="term" value="F:crossover junction DNA endonuclease activity"/>
    <property type="evidence" value="ECO:0007669"/>
    <property type="project" value="UniProtKB-EC"/>
</dbReference>
<comment type="catalytic activity">
    <reaction evidence="13">
        <text>Endonucleolytic cleavage at a junction such as a reciprocal single-stranded crossover between two homologous DNA duplexes (Holliday junction).</text>
        <dbReference type="EC" id="3.1.21.10"/>
    </reaction>
</comment>
<dbReference type="InterPro" id="IPR011335">
    <property type="entry name" value="Restrct_endonuc-II-like"/>
</dbReference>
<comment type="cofactor">
    <cofactor evidence="13">
        <name>Mg(2+)</name>
        <dbReference type="ChEBI" id="CHEBI:18420"/>
    </cofactor>
    <text evidence="13">Binds 1 Mg(2+) ion per subunit.</text>
</comment>
<feature type="site" description="Transition state stabilizer" evidence="13">
    <location>
        <position position="97"/>
    </location>
</feature>
<dbReference type="InterPro" id="IPR011856">
    <property type="entry name" value="tRNA_endonuc-like_dom_sf"/>
</dbReference>
<keyword evidence="8 13" id="KW-0460">Magnesium</keyword>
<dbReference type="GO" id="GO:0003676">
    <property type="term" value="F:nucleic acid binding"/>
    <property type="evidence" value="ECO:0007669"/>
    <property type="project" value="InterPro"/>
</dbReference>
<dbReference type="GO" id="GO:0007059">
    <property type="term" value="P:chromosome segregation"/>
    <property type="evidence" value="ECO:0007669"/>
    <property type="project" value="UniProtKB-UniRule"/>
</dbReference>
<dbReference type="EC" id="3.1.21.10" evidence="13"/>
<dbReference type="AlphaFoldDB" id="A0A9D2SU28"/>
<protein>
    <recommendedName>
        <fullName evidence="12 13">Holliday junction resolvase RecU</fullName>
        <ecNumber evidence="13">3.1.21.10</ecNumber>
    </recommendedName>
    <alternativeName>
        <fullName evidence="13">Recombination protein U homolog</fullName>
    </alternativeName>
</protein>
<keyword evidence="5 13" id="KW-0255">Endonuclease</keyword>
<feature type="binding site" evidence="13">
    <location>
        <position position="82"/>
    </location>
    <ligand>
        <name>Mg(2+)</name>
        <dbReference type="ChEBI" id="CHEBI:18420"/>
    </ligand>
</feature>
<keyword evidence="6 13" id="KW-0227">DNA damage</keyword>
<evidence type="ECO:0000256" key="5">
    <source>
        <dbReference type="ARBA" id="ARBA00022759"/>
    </source>
</evidence>
<evidence type="ECO:0000256" key="3">
    <source>
        <dbReference type="ARBA" id="ARBA00022722"/>
    </source>
</evidence>
<dbReference type="NCBIfam" id="TIGR00648">
    <property type="entry name" value="recU"/>
    <property type="match status" value="1"/>
</dbReference>
<dbReference type="GO" id="GO:0006310">
    <property type="term" value="P:DNA recombination"/>
    <property type="evidence" value="ECO:0007669"/>
    <property type="project" value="UniProtKB-UniRule"/>
</dbReference>
<dbReference type="GO" id="GO:0005737">
    <property type="term" value="C:cytoplasm"/>
    <property type="evidence" value="ECO:0007669"/>
    <property type="project" value="UniProtKB-SubCell"/>
</dbReference>
<name>A0A9D2SU28_9FIRM</name>
<dbReference type="Pfam" id="PF03838">
    <property type="entry name" value="RecU"/>
    <property type="match status" value="1"/>
</dbReference>
<evidence type="ECO:0000313" key="14">
    <source>
        <dbReference type="EMBL" id="HJC35773.1"/>
    </source>
</evidence>
<dbReference type="SUPFAM" id="SSF52980">
    <property type="entry name" value="Restriction endonuclease-like"/>
    <property type="match status" value="1"/>
</dbReference>
<evidence type="ECO:0000256" key="4">
    <source>
        <dbReference type="ARBA" id="ARBA00022723"/>
    </source>
</evidence>
<dbReference type="GO" id="GO:0000287">
    <property type="term" value="F:magnesium ion binding"/>
    <property type="evidence" value="ECO:0007669"/>
    <property type="project" value="UniProtKB-UniRule"/>
</dbReference>
<dbReference type="GO" id="GO:0006281">
    <property type="term" value="P:DNA repair"/>
    <property type="evidence" value="ECO:0007669"/>
    <property type="project" value="UniProtKB-UniRule"/>
</dbReference>
<dbReference type="InterPro" id="IPR004612">
    <property type="entry name" value="Resolv_RecU"/>
</dbReference>